<dbReference type="OrthoDB" id="6475849at2759"/>
<keyword evidence="3" id="KW-0645">Protease</keyword>
<protein>
    <recommendedName>
        <fullName evidence="12">Zincin</fullName>
    </recommendedName>
</protein>
<dbReference type="PANTHER" id="PTHR11733:SF167">
    <property type="entry name" value="FI17812P1-RELATED"/>
    <property type="match status" value="1"/>
</dbReference>
<keyword evidence="7" id="KW-0482">Metalloprotease</keyword>
<organism evidence="10 11">
    <name type="scientific">Mortierella polycephala</name>
    <dbReference type="NCBI Taxonomy" id="41804"/>
    <lineage>
        <taxon>Eukaryota</taxon>
        <taxon>Fungi</taxon>
        <taxon>Fungi incertae sedis</taxon>
        <taxon>Mucoromycota</taxon>
        <taxon>Mortierellomycotina</taxon>
        <taxon>Mortierellomycetes</taxon>
        <taxon>Mortierellales</taxon>
        <taxon>Mortierellaceae</taxon>
        <taxon>Mortierella</taxon>
    </lineage>
</organism>
<gene>
    <name evidence="10" type="ORF">BG011_001299</name>
</gene>
<dbReference type="PRINTS" id="PR00786">
    <property type="entry name" value="NEPRILYSIN"/>
</dbReference>
<proteinExistence type="inferred from homology"/>
<sequence>MVNENLGDMAGHFFVKATFPGHSQDQVNDMIKSIRWSFEKNFWQYDWLDQRTRQEALQKLKAITQKVGYSTSSPDVMSSASVEEFYRTLDIRKGDHFGNQVRSSAWKMENMLRSVSQPENRIKLESIPQTVNAFYNPTKNSIEMPAGMLQPPFYHIENPEYLNFAGIGAVAAHELGHAFDNRGRSYDETGALRDWWTESSAAAFEEKSKCFIDQYSEYTVKGPDGTDHFVNGWGTLGENIADNGGLKLAYESWRQRYRSDLAGRKYNNGHLPGLESRTAEQLFFIQFARSFCGNTAPDEEVRRLKDDSHSPRKYRINGVVQNSAYFAQAFQCKLGTPMNPAKKCILW</sequence>
<evidence type="ECO:0000256" key="3">
    <source>
        <dbReference type="ARBA" id="ARBA00022670"/>
    </source>
</evidence>
<keyword evidence="6" id="KW-0862">Zinc</keyword>
<evidence type="ECO:0000259" key="8">
    <source>
        <dbReference type="Pfam" id="PF01431"/>
    </source>
</evidence>
<evidence type="ECO:0000256" key="2">
    <source>
        <dbReference type="ARBA" id="ARBA00007357"/>
    </source>
</evidence>
<dbReference type="GO" id="GO:0004222">
    <property type="term" value="F:metalloendopeptidase activity"/>
    <property type="evidence" value="ECO:0007669"/>
    <property type="project" value="InterPro"/>
</dbReference>
<accession>A0A9P6PL07</accession>
<dbReference type="GO" id="GO:0046872">
    <property type="term" value="F:metal ion binding"/>
    <property type="evidence" value="ECO:0007669"/>
    <property type="project" value="UniProtKB-KW"/>
</dbReference>
<dbReference type="CDD" id="cd08662">
    <property type="entry name" value="M13"/>
    <property type="match status" value="1"/>
</dbReference>
<evidence type="ECO:0000259" key="9">
    <source>
        <dbReference type="Pfam" id="PF05649"/>
    </source>
</evidence>
<dbReference type="Pfam" id="PF05649">
    <property type="entry name" value="Peptidase_M13_N"/>
    <property type="match status" value="1"/>
</dbReference>
<dbReference type="Pfam" id="PF01431">
    <property type="entry name" value="Peptidase_M13"/>
    <property type="match status" value="1"/>
</dbReference>
<dbReference type="InterPro" id="IPR008753">
    <property type="entry name" value="Peptidase_M13_N"/>
</dbReference>
<keyword evidence="11" id="KW-1185">Reference proteome</keyword>
<dbReference type="InterPro" id="IPR000718">
    <property type="entry name" value="Peptidase_M13"/>
</dbReference>
<comment type="cofactor">
    <cofactor evidence="1">
        <name>Zn(2+)</name>
        <dbReference type="ChEBI" id="CHEBI:29105"/>
    </cofactor>
</comment>
<evidence type="ECO:0000256" key="6">
    <source>
        <dbReference type="ARBA" id="ARBA00022833"/>
    </source>
</evidence>
<comment type="caution">
    <text evidence="10">The sequence shown here is derived from an EMBL/GenBank/DDBJ whole genome shotgun (WGS) entry which is preliminary data.</text>
</comment>
<feature type="domain" description="Peptidase M13 N-terminal" evidence="9">
    <location>
        <begin position="2"/>
        <end position="69"/>
    </location>
</feature>
<dbReference type="InterPro" id="IPR024079">
    <property type="entry name" value="MetalloPept_cat_dom_sf"/>
</dbReference>
<dbReference type="GO" id="GO:0016485">
    <property type="term" value="P:protein processing"/>
    <property type="evidence" value="ECO:0007669"/>
    <property type="project" value="TreeGrafter"/>
</dbReference>
<keyword evidence="5" id="KW-0378">Hydrolase</keyword>
<evidence type="ECO:0000256" key="1">
    <source>
        <dbReference type="ARBA" id="ARBA00001947"/>
    </source>
</evidence>
<evidence type="ECO:0000256" key="4">
    <source>
        <dbReference type="ARBA" id="ARBA00022723"/>
    </source>
</evidence>
<comment type="similarity">
    <text evidence="2">Belongs to the peptidase M13 family.</text>
</comment>
<dbReference type="SUPFAM" id="SSF55486">
    <property type="entry name" value="Metalloproteases ('zincins'), catalytic domain"/>
    <property type="match status" value="1"/>
</dbReference>
<reference evidence="10" key="1">
    <citation type="journal article" date="2020" name="Fungal Divers.">
        <title>Resolving the Mortierellaceae phylogeny through synthesis of multi-gene phylogenetics and phylogenomics.</title>
        <authorList>
            <person name="Vandepol N."/>
            <person name="Liber J."/>
            <person name="Desiro A."/>
            <person name="Na H."/>
            <person name="Kennedy M."/>
            <person name="Barry K."/>
            <person name="Grigoriev I.V."/>
            <person name="Miller A.N."/>
            <person name="O'Donnell K."/>
            <person name="Stajich J.E."/>
            <person name="Bonito G."/>
        </authorList>
    </citation>
    <scope>NUCLEOTIDE SEQUENCE</scope>
    <source>
        <strain evidence="10">KOD948</strain>
    </source>
</reference>
<keyword evidence="4" id="KW-0479">Metal-binding</keyword>
<dbReference type="InterPro" id="IPR018497">
    <property type="entry name" value="Peptidase_M13_C"/>
</dbReference>
<name>A0A9P6PL07_9FUNG</name>
<dbReference type="EMBL" id="JAAAJA010001324">
    <property type="protein sequence ID" value="KAG0247560.1"/>
    <property type="molecule type" value="Genomic_DNA"/>
</dbReference>
<feature type="domain" description="Peptidase M13 C-terminal" evidence="8">
    <location>
        <begin position="132"/>
        <end position="344"/>
    </location>
</feature>
<evidence type="ECO:0000313" key="11">
    <source>
        <dbReference type="Proteomes" id="UP000726737"/>
    </source>
</evidence>
<evidence type="ECO:0008006" key="12">
    <source>
        <dbReference type="Google" id="ProtNLM"/>
    </source>
</evidence>
<dbReference type="Proteomes" id="UP000726737">
    <property type="component" value="Unassembled WGS sequence"/>
</dbReference>
<evidence type="ECO:0000256" key="7">
    <source>
        <dbReference type="ARBA" id="ARBA00023049"/>
    </source>
</evidence>
<dbReference type="PROSITE" id="PS51885">
    <property type="entry name" value="NEPRILYSIN"/>
    <property type="match status" value="1"/>
</dbReference>
<dbReference type="AlphaFoldDB" id="A0A9P6PL07"/>
<dbReference type="Gene3D" id="3.40.390.10">
    <property type="entry name" value="Collagenase (Catalytic Domain)"/>
    <property type="match status" value="2"/>
</dbReference>
<evidence type="ECO:0000313" key="10">
    <source>
        <dbReference type="EMBL" id="KAG0247560.1"/>
    </source>
</evidence>
<evidence type="ECO:0000256" key="5">
    <source>
        <dbReference type="ARBA" id="ARBA00022801"/>
    </source>
</evidence>
<dbReference type="GO" id="GO:0005886">
    <property type="term" value="C:plasma membrane"/>
    <property type="evidence" value="ECO:0007669"/>
    <property type="project" value="TreeGrafter"/>
</dbReference>
<dbReference type="PANTHER" id="PTHR11733">
    <property type="entry name" value="ZINC METALLOPROTEASE FAMILY M13 NEPRILYSIN-RELATED"/>
    <property type="match status" value="1"/>
</dbReference>